<feature type="transmembrane region" description="Helical" evidence="12">
    <location>
        <begin position="189"/>
        <end position="205"/>
    </location>
</feature>
<comment type="function">
    <text evidence="11">Involved in the degradation of specific anti-sigma factors.</text>
</comment>
<protein>
    <recommendedName>
        <fullName evidence="3 11">Protease PrsW</fullName>
        <ecNumber evidence="11">3.4.-.-</ecNumber>
    </recommendedName>
    <alternativeName>
        <fullName evidence="10 11">Protease responsible for activating sigma-W</fullName>
    </alternativeName>
</protein>
<feature type="transmembrane region" description="Helical" evidence="12">
    <location>
        <begin position="127"/>
        <end position="151"/>
    </location>
</feature>
<feature type="transmembrane region" description="Helical" evidence="12">
    <location>
        <begin position="100"/>
        <end position="121"/>
    </location>
</feature>
<dbReference type="InterPro" id="IPR026898">
    <property type="entry name" value="PrsW"/>
</dbReference>
<evidence type="ECO:0000256" key="1">
    <source>
        <dbReference type="ARBA" id="ARBA00004651"/>
    </source>
</evidence>
<feature type="transmembrane region" description="Helical" evidence="12">
    <location>
        <begin position="35"/>
        <end position="53"/>
    </location>
</feature>
<keyword evidence="14" id="KW-1185">Reference proteome</keyword>
<comment type="subcellular location">
    <subcellularLocation>
        <location evidence="1">Cell membrane</location>
        <topology evidence="1">Multi-pass membrane protein</topology>
    </subcellularLocation>
</comment>
<feature type="transmembrane region" description="Helical" evidence="12">
    <location>
        <begin position="65"/>
        <end position="88"/>
    </location>
</feature>
<evidence type="ECO:0000256" key="11">
    <source>
        <dbReference type="PIRNR" id="PIRNR016933"/>
    </source>
</evidence>
<sequence length="228" mass="25967">MQILTILCIAIAPSLALLTYFYLKESHSSEPISMVMKLFLFGVLLVFPTMVIQRGLVLGLGENDFLFSFVISGGIEEFLKLFILYYTIYNHHIFDSPYDGIVYGVSISLGFATLENIIYAFSYSSSFFTLLLRGLLPISGHAIFGVMMGFYISKAKFLSQKRYLILALALPITWHGLFDYIMLVFQTNWILILVLFMALLWIKGLRKVKQANHYSAGFNVSNDKKFEV</sequence>
<dbReference type="GO" id="GO:0006508">
    <property type="term" value="P:proteolysis"/>
    <property type="evidence" value="ECO:0007669"/>
    <property type="project" value="UniProtKB-KW"/>
</dbReference>
<name>A0A6N9Q6H6_9BACL</name>
<dbReference type="EC" id="3.4.-.-" evidence="11"/>
<evidence type="ECO:0000313" key="14">
    <source>
        <dbReference type="Proteomes" id="UP000448943"/>
    </source>
</evidence>
<organism evidence="13 14">
    <name type="scientific">Chengkuizengella marina</name>
    <dbReference type="NCBI Taxonomy" id="2507566"/>
    <lineage>
        <taxon>Bacteria</taxon>
        <taxon>Bacillati</taxon>
        <taxon>Bacillota</taxon>
        <taxon>Bacilli</taxon>
        <taxon>Bacillales</taxon>
        <taxon>Paenibacillaceae</taxon>
        <taxon>Chengkuizengella</taxon>
    </lineage>
</organism>
<evidence type="ECO:0000256" key="8">
    <source>
        <dbReference type="ARBA" id="ARBA00022989"/>
    </source>
</evidence>
<evidence type="ECO:0000256" key="3">
    <source>
        <dbReference type="ARBA" id="ARBA00018997"/>
    </source>
</evidence>
<dbReference type="AlphaFoldDB" id="A0A6N9Q6H6"/>
<keyword evidence="13" id="KW-0482">Metalloprotease</keyword>
<keyword evidence="9 11" id="KW-0472">Membrane</keyword>
<evidence type="ECO:0000256" key="10">
    <source>
        <dbReference type="ARBA" id="ARBA00030345"/>
    </source>
</evidence>
<evidence type="ECO:0000256" key="2">
    <source>
        <dbReference type="ARBA" id="ARBA00009165"/>
    </source>
</evidence>
<dbReference type="EMBL" id="SIJB01000032">
    <property type="protein sequence ID" value="NBI30447.1"/>
    <property type="molecule type" value="Genomic_DNA"/>
</dbReference>
<keyword evidence="7 11" id="KW-0378">Hydrolase</keyword>
<dbReference type="RefSeq" id="WP_160647256.1">
    <property type="nucleotide sequence ID" value="NZ_SIJB01000032.1"/>
</dbReference>
<dbReference type="PIRSF" id="PIRSF016933">
    <property type="entry name" value="PrsW"/>
    <property type="match status" value="1"/>
</dbReference>
<reference evidence="13 14" key="1">
    <citation type="submission" date="2019-01" db="EMBL/GenBank/DDBJ databases">
        <title>Chengkuizengella sp. nov., isolated from deep-sea sediment of East Pacific Ocean.</title>
        <authorList>
            <person name="Yang J."/>
            <person name="Lai Q."/>
            <person name="Shao Z."/>
        </authorList>
    </citation>
    <scope>NUCLEOTIDE SEQUENCE [LARGE SCALE GENOMIC DNA]</scope>
    <source>
        <strain evidence="13 14">YPA3-1-1</strain>
    </source>
</reference>
<dbReference type="OrthoDB" id="5504276at2"/>
<dbReference type="Pfam" id="PF13367">
    <property type="entry name" value="PrsW-protease"/>
    <property type="match status" value="1"/>
</dbReference>
<dbReference type="GO" id="GO:0005886">
    <property type="term" value="C:plasma membrane"/>
    <property type="evidence" value="ECO:0007669"/>
    <property type="project" value="UniProtKB-SubCell"/>
</dbReference>
<evidence type="ECO:0000256" key="12">
    <source>
        <dbReference type="SAM" id="Phobius"/>
    </source>
</evidence>
<evidence type="ECO:0000256" key="5">
    <source>
        <dbReference type="ARBA" id="ARBA00022670"/>
    </source>
</evidence>
<dbReference type="GO" id="GO:0008237">
    <property type="term" value="F:metallopeptidase activity"/>
    <property type="evidence" value="ECO:0007669"/>
    <property type="project" value="UniProtKB-KW"/>
</dbReference>
<dbReference type="NCBIfam" id="NF033739">
    <property type="entry name" value="intramemb_PrsW"/>
    <property type="match status" value="1"/>
</dbReference>
<comment type="similarity">
    <text evidence="2 11">Belongs to the protease PrsW family.</text>
</comment>
<gene>
    <name evidence="13" type="primary">prsW</name>
    <name evidence="13" type="ORF">ERL59_15975</name>
</gene>
<evidence type="ECO:0000256" key="9">
    <source>
        <dbReference type="ARBA" id="ARBA00023136"/>
    </source>
</evidence>
<keyword evidence="5 11" id="KW-0645">Protease</keyword>
<feature type="transmembrane region" description="Helical" evidence="12">
    <location>
        <begin position="6"/>
        <end position="23"/>
    </location>
</feature>
<comment type="caution">
    <text evidence="13">The sequence shown here is derived from an EMBL/GenBank/DDBJ whole genome shotgun (WGS) entry which is preliminary data.</text>
</comment>
<keyword evidence="4 11" id="KW-1003">Cell membrane</keyword>
<dbReference type="PANTHER" id="PTHR36844">
    <property type="entry name" value="PROTEASE PRSW"/>
    <property type="match status" value="1"/>
</dbReference>
<accession>A0A6N9Q6H6</accession>
<dbReference type="PANTHER" id="PTHR36844:SF1">
    <property type="entry name" value="PROTEASE PRSW"/>
    <property type="match status" value="1"/>
</dbReference>
<evidence type="ECO:0000256" key="6">
    <source>
        <dbReference type="ARBA" id="ARBA00022692"/>
    </source>
</evidence>
<dbReference type="Proteomes" id="UP000448943">
    <property type="component" value="Unassembled WGS sequence"/>
</dbReference>
<keyword evidence="6 12" id="KW-0812">Transmembrane</keyword>
<evidence type="ECO:0000256" key="4">
    <source>
        <dbReference type="ARBA" id="ARBA00022475"/>
    </source>
</evidence>
<evidence type="ECO:0000256" key="7">
    <source>
        <dbReference type="ARBA" id="ARBA00022801"/>
    </source>
</evidence>
<keyword evidence="8 12" id="KW-1133">Transmembrane helix</keyword>
<dbReference type="InterPro" id="IPR023596">
    <property type="entry name" value="Peptidase_PrsW_arch/bac"/>
</dbReference>
<evidence type="ECO:0000313" key="13">
    <source>
        <dbReference type="EMBL" id="NBI30447.1"/>
    </source>
</evidence>
<proteinExistence type="inferred from homology"/>